<evidence type="ECO:0000313" key="2">
    <source>
        <dbReference type="EMBL" id="MFB8749079.1"/>
    </source>
</evidence>
<name>A0ABV5DCB1_9ACTN</name>
<reference evidence="2 3" key="1">
    <citation type="submission" date="2024-01" db="EMBL/GenBank/DDBJ databases">
        <title>Genome mining of biosynthetic gene clusters to explore secondary metabolites of Streptomyces sp.</title>
        <authorList>
            <person name="Baig A."/>
            <person name="Ajitkumar Shintre N."/>
            <person name="Kumar H."/>
            <person name="Anbarasu A."/>
            <person name="Ramaiah S."/>
        </authorList>
    </citation>
    <scope>NUCLEOTIDE SEQUENCE [LARGE SCALE GENOMIC DNA]</scope>
    <source>
        <strain evidence="2 3">A03</strain>
    </source>
</reference>
<organism evidence="2 3">
    <name type="scientific">Streptomyces parvulus</name>
    <dbReference type="NCBI Taxonomy" id="146923"/>
    <lineage>
        <taxon>Bacteria</taxon>
        <taxon>Bacillati</taxon>
        <taxon>Actinomycetota</taxon>
        <taxon>Actinomycetes</taxon>
        <taxon>Kitasatosporales</taxon>
        <taxon>Streptomycetaceae</taxon>
        <taxon>Streptomyces</taxon>
    </lineage>
</organism>
<dbReference type="EMBL" id="JAYMRR010000004">
    <property type="protein sequence ID" value="MFB8749079.1"/>
    <property type="molecule type" value="Genomic_DNA"/>
</dbReference>
<accession>A0ABV5DCB1</accession>
<evidence type="ECO:0000259" key="1">
    <source>
        <dbReference type="Pfam" id="PF14040"/>
    </source>
</evidence>
<comment type="caution">
    <text evidence="2">The sequence shown here is derived from an EMBL/GenBank/DDBJ whole genome shotgun (WGS) entry which is preliminary data.</text>
</comment>
<evidence type="ECO:0000313" key="3">
    <source>
        <dbReference type="Proteomes" id="UP001585018"/>
    </source>
</evidence>
<protein>
    <recommendedName>
        <fullName evidence="1">Deoxyribonuclease NucA/NucB domain-containing protein</fullName>
    </recommendedName>
</protein>
<gene>
    <name evidence="2" type="ORF">VSS30_09685</name>
</gene>
<proteinExistence type="predicted"/>
<dbReference type="Proteomes" id="UP001585018">
    <property type="component" value="Unassembled WGS sequence"/>
</dbReference>
<dbReference type="RefSeq" id="WP_376718583.1">
    <property type="nucleotide sequence ID" value="NZ_JAYMRR010000004.1"/>
</dbReference>
<dbReference type="InterPro" id="IPR029476">
    <property type="entry name" value="DNase_NucA_NucB"/>
</dbReference>
<sequence length="424" mass="44728">MLPIGQYTLGTITKQGAAALRTVRTRAAENDGAQVALETVGPAARFAKKSSVASAAAQPPPRPAAAQRAAAAVTYPAPARTMTAAECRTALGSSNKFFLKSRFAVCSGASFLQTWLQNGRPVGESMFNVMAVGTIGENTRQIQFTYHVTDRVSTGNTGVAGMQITLDGKIAQSWPSTVKYTPSGTTLPVTKTWAQFAAASSVQTSVTAANGAGSNGSTESIFAVYQPSVKIKAPVPWTLGGSTGGNLFMLAPRWDKASYLANSAKGGAATFSYLGTLYYSKADAAPERAVALHIEKAFKTPGQTQPPSSTKKIPGQTADEPLTRLYTDTARRDRNRAVAISNCRKYFGPDYATGGKECDEFPFASTYQGAAGSEYDPYQLPNNFSVQALDGTQNGNAGNLLGQFVSKYRLLDGPDDGYLVQITG</sequence>
<feature type="domain" description="Deoxyribonuclease NucA/NucB" evidence="1">
    <location>
        <begin position="330"/>
        <end position="413"/>
    </location>
</feature>
<dbReference type="Pfam" id="PF14040">
    <property type="entry name" value="DNase_NucA_NucB"/>
    <property type="match status" value="1"/>
</dbReference>
<keyword evidence="3" id="KW-1185">Reference proteome</keyword>